<reference evidence="2" key="2">
    <citation type="submission" date="2010-04" db="EMBL/GenBank/DDBJ databases">
        <authorList>
            <person name="Buell R."/>
            <person name="Hamilton J."/>
            <person name="Hostetler J."/>
        </authorList>
    </citation>
    <scope>NUCLEOTIDE SEQUENCE [LARGE SCALE GENOMIC DNA]</scope>
    <source>
        <strain evidence="2">DAOM:BR144</strain>
    </source>
</reference>
<keyword evidence="2" id="KW-1185">Reference proteome</keyword>
<proteinExistence type="predicted"/>
<dbReference type="EMBL" id="GL376585">
    <property type="status" value="NOT_ANNOTATED_CDS"/>
    <property type="molecule type" value="Genomic_DNA"/>
</dbReference>
<evidence type="ECO:0000313" key="2">
    <source>
        <dbReference type="Proteomes" id="UP000019132"/>
    </source>
</evidence>
<dbReference type="HOGENOM" id="CLU_116519_0_0_1"/>
<evidence type="ECO:0000313" key="1">
    <source>
        <dbReference type="EnsemblProtists" id="PYU1_T007648"/>
    </source>
</evidence>
<sequence length="163" mass="18268">NRRTIVDKKRSGGSQFIYICNSSTPCTFETVLAKSRRKVSNHIVVKSLSLTHDNCTGIAKARRKDMTSKLVAQNAYQVKADAGIGLNKCTAYRVIDDLAQLKYGNFEAGYKKVALFLEEFATKNPTSFTAFEARDGKFHRTFLMNPHSRRIQPNCQQILGTDG</sequence>
<dbReference type="InParanoid" id="K3WRQ4"/>
<dbReference type="eggNOG" id="ENOG502SXCD">
    <property type="taxonomic scope" value="Eukaryota"/>
</dbReference>
<dbReference type="EnsemblProtists" id="PYU1_T007648">
    <property type="protein sequence ID" value="PYU1_T007648"/>
    <property type="gene ID" value="PYU1_G007632"/>
</dbReference>
<name>K3WRQ4_GLOUD</name>
<dbReference type="AlphaFoldDB" id="K3WRQ4"/>
<reference evidence="1" key="3">
    <citation type="submission" date="2015-02" db="UniProtKB">
        <authorList>
            <consortium name="EnsemblProtists"/>
        </authorList>
    </citation>
    <scope>IDENTIFICATION</scope>
    <source>
        <strain evidence="1">DAOM BR144</strain>
    </source>
</reference>
<organism evidence="1 2">
    <name type="scientific">Globisporangium ultimum (strain ATCC 200006 / CBS 805.95 / DAOM BR144)</name>
    <name type="common">Pythium ultimum</name>
    <dbReference type="NCBI Taxonomy" id="431595"/>
    <lineage>
        <taxon>Eukaryota</taxon>
        <taxon>Sar</taxon>
        <taxon>Stramenopiles</taxon>
        <taxon>Oomycota</taxon>
        <taxon>Peronosporomycetes</taxon>
        <taxon>Pythiales</taxon>
        <taxon>Pythiaceae</taxon>
        <taxon>Globisporangium</taxon>
    </lineage>
</organism>
<protein>
    <submittedName>
        <fullName evidence="1">Uncharacterized protein</fullName>
    </submittedName>
</protein>
<reference evidence="2" key="1">
    <citation type="journal article" date="2010" name="Genome Biol.">
        <title>Genome sequence of the necrotrophic plant pathogen Pythium ultimum reveals original pathogenicity mechanisms and effector repertoire.</title>
        <authorList>
            <person name="Levesque C.A."/>
            <person name="Brouwer H."/>
            <person name="Cano L."/>
            <person name="Hamilton J.P."/>
            <person name="Holt C."/>
            <person name="Huitema E."/>
            <person name="Raffaele S."/>
            <person name="Robideau G.P."/>
            <person name="Thines M."/>
            <person name="Win J."/>
            <person name="Zerillo M.M."/>
            <person name="Beakes G.W."/>
            <person name="Boore J.L."/>
            <person name="Busam D."/>
            <person name="Dumas B."/>
            <person name="Ferriera S."/>
            <person name="Fuerstenberg S.I."/>
            <person name="Gachon C.M."/>
            <person name="Gaulin E."/>
            <person name="Govers F."/>
            <person name="Grenville-Briggs L."/>
            <person name="Horner N."/>
            <person name="Hostetler J."/>
            <person name="Jiang R.H."/>
            <person name="Johnson J."/>
            <person name="Krajaejun T."/>
            <person name="Lin H."/>
            <person name="Meijer H.J."/>
            <person name="Moore B."/>
            <person name="Morris P."/>
            <person name="Phuntmart V."/>
            <person name="Puiu D."/>
            <person name="Shetty J."/>
            <person name="Stajich J.E."/>
            <person name="Tripathy S."/>
            <person name="Wawra S."/>
            <person name="van West P."/>
            <person name="Whitty B.R."/>
            <person name="Coutinho P.M."/>
            <person name="Henrissat B."/>
            <person name="Martin F."/>
            <person name="Thomas P.D."/>
            <person name="Tyler B.M."/>
            <person name="De Vries R.P."/>
            <person name="Kamoun S."/>
            <person name="Yandell M."/>
            <person name="Tisserat N."/>
            <person name="Buell C.R."/>
        </authorList>
    </citation>
    <scope>NUCLEOTIDE SEQUENCE</scope>
    <source>
        <strain evidence="2">DAOM:BR144</strain>
    </source>
</reference>
<dbReference type="Proteomes" id="UP000019132">
    <property type="component" value="Unassembled WGS sequence"/>
</dbReference>
<accession>K3WRQ4</accession>
<dbReference type="VEuPathDB" id="FungiDB:PYU1_G007632"/>